<dbReference type="SUPFAM" id="SSF55120">
    <property type="entry name" value="Pseudouridine synthase"/>
    <property type="match status" value="1"/>
</dbReference>
<feature type="compositionally biased region" description="Basic and acidic residues" evidence="6">
    <location>
        <begin position="254"/>
        <end position="273"/>
    </location>
</feature>
<evidence type="ECO:0000259" key="7">
    <source>
        <dbReference type="Pfam" id="PF01509"/>
    </source>
</evidence>
<dbReference type="Pfam" id="PF01509">
    <property type="entry name" value="TruB_N"/>
    <property type="match status" value="1"/>
</dbReference>
<dbReference type="InterPro" id="IPR014780">
    <property type="entry name" value="tRNA_psdUridine_synth_TruB"/>
</dbReference>
<feature type="region of interest" description="Disordered" evidence="6">
    <location>
        <begin position="1"/>
        <end position="24"/>
    </location>
</feature>
<keyword evidence="4" id="KW-0819">tRNA processing</keyword>
<comment type="similarity">
    <text evidence="2">Belongs to the pseudouridine synthase TruB family.</text>
</comment>
<dbReference type="InterPro" id="IPR002501">
    <property type="entry name" value="PsdUridine_synth_N"/>
</dbReference>
<comment type="catalytic activity">
    <reaction evidence="1">
        <text>a uridine in mRNA = a pseudouridine in mRNA</text>
        <dbReference type="Rhea" id="RHEA:56644"/>
        <dbReference type="Rhea" id="RHEA-COMP:14658"/>
        <dbReference type="Rhea" id="RHEA-COMP:14659"/>
        <dbReference type="ChEBI" id="CHEBI:65314"/>
        <dbReference type="ChEBI" id="CHEBI:65315"/>
    </reaction>
</comment>
<sequence>MASSLSSSPSSTTSRRPLSGVFAIDKPSGPTSMALLEQLKPLFASSALFLNSDGSLPENRKPSKKDRRGRGGGGKWSRNAGRKGDPLPPKIGQGGTLDPLASGVLVIGVGDGTKKLQSYLDGAKEYLTVGLLGTSTTSYDALDPILYRAPHTHVSADTLAEQLPKFRGSILQAPPLYSAIRIDGMRLFEYARQGKELPRPIEKRKVEIKNLKLNAWYPSGSHSWKEPANEVPEEEKALVGKVRQLAGEVSAEAEPSKPDTVDDAPKATDEAPKATDGTDQSDPAAFGLTMSVGGGTYVRSIVHDLAQQAQSAAHVVALRRTRQGQWHTDRRLRVRSSEVATDDWAEKEELIDVGPEHDDKSDVELVKGNCISWSVFERAIQKMHEGEGETKDGEEQPEEEGGPATKKRKVEDGSVSAETTQKDGLQEWERILLEHIEAC</sequence>
<evidence type="ECO:0000256" key="6">
    <source>
        <dbReference type="SAM" id="MobiDB-lite"/>
    </source>
</evidence>
<dbReference type="Gene3D" id="3.30.2350.10">
    <property type="entry name" value="Pseudouridine synthase"/>
    <property type="match status" value="1"/>
</dbReference>
<dbReference type="AlphaFoldDB" id="A0A8X7N7X6"/>
<evidence type="ECO:0000256" key="5">
    <source>
        <dbReference type="ARBA" id="ARBA00023235"/>
    </source>
</evidence>
<keyword evidence="5" id="KW-0413">Isomerase</keyword>
<evidence type="ECO:0000256" key="4">
    <source>
        <dbReference type="ARBA" id="ARBA00022694"/>
    </source>
</evidence>
<organism evidence="8 9">
    <name type="scientific">Tilletia walkeri</name>
    <dbReference type="NCBI Taxonomy" id="117179"/>
    <lineage>
        <taxon>Eukaryota</taxon>
        <taxon>Fungi</taxon>
        <taxon>Dikarya</taxon>
        <taxon>Basidiomycota</taxon>
        <taxon>Ustilaginomycotina</taxon>
        <taxon>Exobasidiomycetes</taxon>
        <taxon>Tilletiales</taxon>
        <taxon>Tilletiaceae</taxon>
        <taxon>Tilletia</taxon>
    </lineage>
</organism>
<feature type="region of interest" description="Disordered" evidence="6">
    <location>
        <begin position="385"/>
        <end position="426"/>
    </location>
</feature>
<reference evidence="8" key="1">
    <citation type="submission" date="2016-04" db="EMBL/GenBank/DDBJ databases">
        <authorList>
            <person name="Nguyen H.D."/>
            <person name="Samba Siva P."/>
            <person name="Cullis J."/>
            <person name="Levesque C.A."/>
            <person name="Hambleton S."/>
        </authorList>
    </citation>
    <scope>NUCLEOTIDE SEQUENCE</scope>
    <source>
        <strain evidence="8">DAOMC 236422</strain>
    </source>
</reference>
<evidence type="ECO:0000313" key="8">
    <source>
        <dbReference type="EMBL" id="KAE8268837.1"/>
    </source>
</evidence>
<dbReference type="InterPro" id="IPR020103">
    <property type="entry name" value="PsdUridine_synth_cat_dom_sf"/>
</dbReference>
<dbReference type="Proteomes" id="UP000078113">
    <property type="component" value="Unassembled WGS sequence"/>
</dbReference>
<dbReference type="EC" id="5.4.99.25" evidence="3"/>
<feature type="compositionally biased region" description="Basic and acidic residues" evidence="6">
    <location>
        <begin position="385"/>
        <end position="394"/>
    </location>
</feature>
<reference evidence="8" key="2">
    <citation type="journal article" date="2019" name="IMA Fungus">
        <title>Genome sequencing and comparison of five Tilletia species to identify candidate genes for the detection of regulated species infecting wheat.</title>
        <authorList>
            <person name="Nguyen H.D.T."/>
            <person name="Sultana T."/>
            <person name="Kesanakurti P."/>
            <person name="Hambleton S."/>
        </authorList>
    </citation>
    <scope>NUCLEOTIDE SEQUENCE</scope>
    <source>
        <strain evidence="8">DAOMC 236422</strain>
    </source>
</reference>
<dbReference type="GO" id="GO:0005634">
    <property type="term" value="C:nucleus"/>
    <property type="evidence" value="ECO:0007669"/>
    <property type="project" value="TreeGrafter"/>
</dbReference>
<feature type="region of interest" description="Disordered" evidence="6">
    <location>
        <begin position="51"/>
        <end position="95"/>
    </location>
</feature>
<gene>
    <name evidence="8" type="ORF">A4X09_0g3502</name>
</gene>
<feature type="domain" description="Pseudouridine synthase II N-terminal" evidence="7">
    <location>
        <begin position="90"/>
        <end position="217"/>
    </location>
</feature>
<name>A0A8X7N7X6_9BASI</name>
<dbReference type="PANTHER" id="PTHR13767:SF2">
    <property type="entry name" value="PSEUDOURIDYLATE SYNTHASE TRUB1"/>
    <property type="match status" value="1"/>
</dbReference>
<protein>
    <recommendedName>
        <fullName evidence="3">tRNA pseudouridine(55) synthase</fullName>
        <ecNumber evidence="3">5.4.99.25</ecNumber>
    </recommendedName>
</protein>
<comment type="caution">
    <text evidence="8">The sequence shown here is derived from an EMBL/GenBank/DDBJ whole genome shotgun (WGS) entry which is preliminary data.</text>
</comment>
<dbReference type="GO" id="GO:0160148">
    <property type="term" value="F:tRNA pseudouridine(55) synthase activity"/>
    <property type="evidence" value="ECO:0007669"/>
    <property type="project" value="UniProtKB-EC"/>
</dbReference>
<feature type="compositionally biased region" description="Low complexity" evidence="6">
    <location>
        <begin position="1"/>
        <end position="19"/>
    </location>
</feature>
<dbReference type="HAMAP" id="MF_01080">
    <property type="entry name" value="TruB_bact"/>
    <property type="match status" value="1"/>
</dbReference>
<dbReference type="GO" id="GO:0006400">
    <property type="term" value="P:tRNA modification"/>
    <property type="evidence" value="ECO:0007669"/>
    <property type="project" value="TreeGrafter"/>
</dbReference>
<dbReference type="PANTHER" id="PTHR13767">
    <property type="entry name" value="TRNA-PSEUDOURIDINE SYNTHASE"/>
    <property type="match status" value="1"/>
</dbReference>
<feature type="region of interest" description="Disordered" evidence="6">
    <location>
        <begin position="247"/>
        <end position="284"/>
    </location>
</feature>
<dbReference type="EMBL" id="LWDG02000126">
    <property type="protein sequence ID" value="KAE8268837.1"/>
    <property type="molecule type" value="Genomic_DNA"/>
</dbReference>
<evidence type="ECO:0000313" key="9">
    <source>
        <dbReference type="Proteomes" id="UP000078113"/>
    </source>
</evidence>
<proteinExistence type="inferred from homology"/>
<dbReference type="GO" id="GO:0003723">
    <property type="term" value="F:RNA binding"/>
    <property type="evidence" value="ECO:0007669"/>
    <property type="project" value="InterPro"/>
</dbReference>
<accession>A0A8X7N7X6</accession>
<evidence type="ECO:0000256" key="2">
    <source>
        <dbReference type="ARBA" id="ARBA00008999"/>
    </source>
</evidence>
<keyword evidence="9" id="KW-1185">Reference proteome</keyword>
<evidence type="ECO:0000256" key="1">
    <source>
        <dbReference type="ARBA" id="ARBA00001166"/>
    </source>
</evidence>
<evidence type="ECO:0000256" key="3">
    <source>
        <dbReference type="ARBA" id="ARBA00012787"/>
    </source>
</evidence>
<dbReference type="GO" id="GO:1990481">
    <property type="term" value="P:mRNA pseudouridine synthesis"/>
    <property type="evidence" value="ECO:0007669"/>
    <property type="project" value="TreeGrafter"/>
</dbReference>